<keyword evidence="2" id="KW-1185">Reference proteome</keyword>
<protein>
    <submittedName>
        <fullName evidence="1">Uncharacterized protein</fullName>
    </submittedName>
</protein>
<proteinExistence type="predicted"/>
<comment type="caution">
    <text evidence="1">The sequence shown here is derived from an EMBL/GenBank/DDBJ whole genome shotgun (WGS) entry which is preliminary data.</text>
</comment>
<sequence length="108" mass="11687">PVTLTSTKSWEVGGELGGEVGNDVGAKASAQISAKYGQSMSQEVQYSSSMGLDTSKLKPGQRMVGYSMYNKYLVTVQKYHTESKTVESTKQYIVLIPIDGLDADVEDV</sequence>
<gene>
    <name evidence="1" type="ORF">GM1_022_00010</name>
</gene>
<name>M3VBS9_GORML</name>
<evidence type="ECO:0000313" key="1">
    <source>
        <dbReference type="EMBL" id="GAC80793.1"/>
    </source>
</evidence>
<reference evidence="1 2" key="1">
    <citation type="submission" date="2013-02" db="EMBL/GenBank/DDBJ databases">
        <title>Whole genome shotgun sequence of Gordonia malaquae NBRC 108250.</title>
        <authorList>
            <person name="Yoshida I."/>
            <person name="Hosoyama A."/>
            <person name="Tsuchikane K."/>
            <person name="Ando Y."/>
            <person name="Baba S."/>
            <person name="Ohji S."/>
            <person name="Hamada M."/>
            <person name="Tamura T."/>
            <person name="Yamazoe A."/>
            <person name="Yamazaki S."/>
            <person name="Fujita N."/>
        </authorList>
    </citation>
    <scope>NUCLEOTIDE SEQUENCE [LARGE SCALE GENOMIC DNA]</scope>
    <source>
        <strain evidence="1 2">NBRC 108250</strain>
    </source>
</reference>
<dbReference type="STRING" id="410332.SAMN04488550_0645"/>
<organism evidence="1 2">
    <name type="scientific">Gordonia malaquae NBRC 108250</name>
    <dbReference type="NCBI Taxonomy" id="1223542"/>
    <lineage>
        <taxon>Bacteria</taxon>
        <taxon>Bacillati</taxon>
        <taxon>Actinomycetota</taxon>
        <taxon>Actinomycetes</taxon>
        <taxon>Mycobacteriales</taxon>
        <taxon>Gordoniaceae</taxon>
        <taxon>Gordonia</taxon>
    </lineage>
</organism>
<dbReference type="AlphaFoldDB" id="M3VBS9"/>
<feature type="non-terminal residue" evidence="1">
    <location>
        <position position="1"/>
    </location>
</feature>
<dbReference type="EMBL" id="BAOP01000022">
    <property type="protein sequence ID" value="GAC80793.1"/>
    <property type="molecule type" value="Genomic_DNA"/>
</dbReference>
<dbReference type="Proteomes" id="UP000035009">
    <property type="component" value="Unassembled WGS sequence"/>
</dbReference>
<dbReference type="RefSeq" id="WP_008380065.1">
    <property type="nucleotide sequence ID" value="NZ_BAOP01000022.1"/>
</dbReference>
<evidence type="ECO:0000313" key="2">
    <source>
        <dbReference type="Proteomes" id="UP000035009"/>
    </source>
</evidence>
<accession>M3VBS9</accession>